<proteinExistence type="predicted"/>
<evidence type="ECO:0000313" key="2">
    <source>
        <dbReference type="Proteomes" id="UP000221918"/>
    </source>
</evidence>
<name>A0ABD6T3J6_9BACI</name>
<dbReference type="EMBL" id="NUTL01000145">
    <property type="protein sequence ID" value="PHE88752.1"/>
    <property type="molecule type" value="Genomic_DNA"/>
</dbReference>
<protein>
    <submittedName>
        <fullName evidence="1">GNAT family acetyltransferase</fullName>
    </submittedName>
</protein>
<organism evidence="1 2">
    <name type="scientific">Bacillus pseudomycoides</name>
    <dbReference type="NCBI Taxonomy" id="64104"/>
    <lineage>
        <taxon>Bacteria</taxon>
        <taxon>Bacillati</taxon>
        <taxon>Bacillota</taxon>
        <taxon>Bacilli</taxon>
        <taxon>Bacillales</taxon>
        <taxon>Bacillaceae</taxon>
        <taxon>Bacillus</taxon>
        <taxon>Bacillus cereus group</taxon>
    </lineage>
</organism>
<comment type="caution">
    <text evidence="1">The sequence shown here is derived from an EMBL/GenBank/DDBJ whole genome shotgun (WGS) entry which is preliminary data.</text>
</comment>
<reference evidence="1 2" key="1">
    <citation type="submission" date="2017-09" db="EMBL/GenBank/DDBJ databases">
        <title>Large-scale bioinformatics analysis of Bacillus genomes uncovers conserved roles of natural products in bacterial physiology.</title>
        <authorList>
            <consortium name="Agbiome Team Llc"/>
            <person name="Bleich R.M."/>
            <person name="Grubbs K.J."/>
            <person name="Santa Maria K.C."/>
            <person name="Allen S.E."/>
            <person name="Farag S."/>
            <person name="Shank E.A."/>
            <person name="Bowers A."/>
        </authorList>
    </citation>
    <scope>NUCLEOTIDE SEQUENCE [LARGE SCALE GENOMIC DNA]</scope>
    <source>
        <strain evidence="1 2">AFS037265</strain>
    </source>
</reference>
<dbReference type="AlphaFoldDB" id="A0ABD6T3J6"/>
<evidence type="ECO:0000313" key="1">
    <source>
        <dbReference type="EMBL" id="PHE88752.1"/>
    </source>
</evidence>
<dbReference type="Proteomes" id="UP000221918">
    <property type="component" value="Unassembled WGS sequence"/>
</dbReference>
<accession>A0ABD6T3J6</accession>
<gene>
    <name evidence="1" type="ORF">COF81_25830</name>
</gene>
<sequence length="42" mass="4885">MEQEYRNGRALLGLIRFLHRYLLLNGCDLALILADVYHPKNA</sequence>